<organism evidence="1 2">
    <name type="scientific">Fontibacillus phaseoli</name>
    <dbReference type="NCBI Taxonomy" id="1416533"/>
    <lineage>
        <taxon>Bacteria</taxon>
        <taxon>Bacillati</taxon>
        <taxon>Bacillota</taxon>
        <taxon>Bacilli</taxon>
        <taxon>Bacillales</taxon>
        <taxon>Paenibacillaceae</taxon>
        <taxon>Fontibacillus</taxon>
    </lineage>
</organism>
<dbReference type="RefSeq" id="WP_114498741.1">
    <property type="nucleotide sequence ID" value="NZ_QPJW01000015.1"/>
</dbReference>
<dbReference type="AlphaFoldDB" id="A0A369B486"/>
<reference evidence="1 2" key="1">
    <citation type="submission" date="2018-07" db="EMBL/GenBank/DDBJ databases">
        <title>Genomic Encyclopedia of Type Strains, Phase III (KMG-III): the genomes of soil and plant-associated and newly described type strains.</title>
        <authorList>
            <person name="Whitman W."/>
        </authorList>
    </citation>
    <scope>NUCLEOTIDE SEQUENCE [LARGE SCALE GENOMIC DNA]</scope>
    <source>
        <strain evidence="1 2">CECT 8333</strain>
    </source>
</reference>
<proteinExistence type="predicted"/>
<dbReference type="Proteomes" id="UP000253090">
    <property type="component" value="Unassembled WGS sequence"/>
</dbReference>
<protein>
    <submittedName>
        <fullName evidence="1">Uncharacterized protein</fullName>
    </submittedName>
</protein>
<evidence type="ECO:0000313" key="2">
    <source>
        <dbReference type="Proteomes" id="UP000253090"/>
    </source>
</evidence>
<sequence>MAVQLFDYELEEWVRGCPVPAAPLSAEQLTWRQRVQYTVGHTINDYCSLTPEVRNCTSIQLLLERRWPKKADGFLGDLHYWKVYARMAEQLSGIFANVSVTDYPVSLYEQWNAYIPELDLHLAMIFQAVWESKGVTGNPFTVQKFMVEEDAEVIKAFVHMTNVFWHSVYGKPPAGIEVYALMSGKKLSFRGETLGLPESLDYVYLLSESVSEDQALLQF</sequence>
<accession>A0A369B486</accession>
<evidence type="ECO:0000313" key="1">
    <source>
        <dbReference type="EMBL" id="RCX15378.1"/>
    </source>
</evidence>
<dbReference type="EMBL" id="QPJW01000015">
    <property type="protein sequence ID" value="RCX15378.1"/>
    <property type="molecule type" value="Genomic_DNA"/>
</dbReference>
<name>A0A369B486_9BACL</name>
<keyword evidence="2" id="KW-1185">Reference proteome</keyword>
<dbReference type="OrthoDB" id="2695569at2"/>
<gene>
    <name evidence="1" type="ORF">DFP94_11562</name>
</gene>
<comment type="caution">
    <text evidence="1">The sequence shown here is derived from an EMBL/GenBank/DDBJ whole genome shotgun (WGS) entry which is preliminary data.</text>
</comment>